<organism evidence="4 5">
    <name type="scientific">Ktedonospora formicarum</name>
    <dbReference type="NCBI Taxonomy" id="2778364"/>
    <lineage>
        <taxon>Bacteria</taxon>
        <taxon>Bacillati</taxon>
        <taxon>Chloroflexota</taxon>
        <taxon>Ktedonobacteria</taxon>
        <taxon>Ktedonobacterales</taxon>
        <taxon>Ktedonobacteraceae</taxon>
        <taxon>Ktedonospora</taxon>
    </lineage>
</organism>
<dbReference type="PANTHER" id="PTHR43649">
    <property type="entry name" value="ARABINOSE-BINDING PROTEIN-RELATED"/>
    <property type="match status" value="1"/>
</dbReference>
<evidence type="ECO:0000256" key="3">
    <source>
        <dbReference type="ARBA" id="ARBA00022729"/>
    </source>
</evidence>
<gene>
    <name evidence="4" type="ORF">KSX_75730</name>
</gene>
<dbReference type="AlphaFoldDB" id="A0A8J3I9Q5"/>
<evidence type="ECO:0000256" key="1">
    <source>
        <dbReference type="ARBA" id="ARBA00008520"/>
    </source>
</evidence>
<dbReference type="InterPro" id="IPR050490">
    <property type="entry name" value="Bact_solute-bd_prot1"/>
</dbReference>
<evidence type="ECO:0000313" key="4">
    <source>
        <dbReference type="EMBL" id="GHO49410.1"/>
    </source>
</evidence>
<dbReference type="EMBL" id="BNJF01000005">
    <property type="protein sequence ID" value="GHO49410.1"/>
    <property type="molecule type" value="Genomic_DNA"/>
</dbReference>
<dbReference type="InterPro" id="IPR006059">
    <property type="entry name" value="SBP"/>
</dbReference>
<name>A0A8J3I9Q5_9CHLR</name>
<evidence type="ECO:0000313" key="5">
    <source>
        <dbReference type="Proteomes" id="UP000612362"/>
    </source>
</evidence>
<reference evidence="4" key="1">
    <citation type="submission" date="2020-10" db="EMBL/GenBank/DDBJ databases">
        <title>Taxonomic study of unclassified bacteria belonging to the class Ktedonobacteria.</title>
        <authorList>
            <person name="Yabe S."/>
            <person name="Wang C.M."/>
            <person name="Zheng Y."/>
            <person name="Sakai Y."/>
            <person name="Cavaletti L."/>
            <person name="Monciardini P."/>
            <person name="Donadio S."/>
        </authorList>
    </citation>
    <scope>NUCLEOTIDE SEQUENCE</scope>
    <source>
        <strain evidence="4">SOSP1-1</strain>
    </source>
</reference>
<dbReference type="Gene3D" id="3.40.190.10">
    <property type="entry name" value="Periplasmic binding protein-like II"/>
    <property type="match status" value="2"/>
</dbReference>
<keyword evidence="3" id="KW-0732">Signal</keyword>
<proteinExistence type="inferred from homology"/>
<keyword evidence="5" id="KW-1185">Reference proteome</keyword>
<accession>A0A8J3I9Q5</accession>
<comment type="caution">
    <text evidence="4">The sequence shown here is derived from an EMBL/GenBank/DDBJ whole genome shotgun (WGS) entry which is preliminary data.</text>
</comment>
<sequence length="208" mass="23139">MDSGSNVSINSPQALAALQTMTNWVETLSPSRVTDYSSESARLAWQRGEAVFMRNWPEAYFLANDATVSTVEGKFDIAPLPHGKDRQVSHSTLGGWSLAINASSTKPEAAWNFVHWMIQHDAQKQGAINAGWMPCLAGLYDDFDLTHKSPLFGKLKPILQDALPRPVSPRYTELSAVLRNHVFGVLKGWEKPQDALKKMEHDLRALQP</sequence>
<evidence type="ECO:0000256" key="2">
    <source>
        <dbReference type="ARBA" id="ARBA00022448"/>
    </source>
</evidence>
<dbReference type="SUPFAM" id="SSF53850">
    <property type="entry name" value="Periplasmic binding protein-like II"/>
    <property type="match status" value="1"/>
</dbReference>
<dbReference type="Proteomes" id="UP000612362">
    <property type="component" value="Unassembled WGS sequence"/>
</dbReference>
<protein>
    <submittedName>
        <fullName evidence="4">Uncharacterized protein</fullName>
    </submittedName>
</protein>
<dbReference type="PANTHER" id="PTHR43649:SF34">
    <property type="entry name" value="ABC TRANSPORTER PERIPLASMIC-BINDING PROTEIN YCJN-RELATED"/>
    <property type="match status" value="1"/>
</dbReference>
<keyword evidence="2" id="KW-0813">Transport</keyword>
<dbReference type="Pfam" id="PF01547">
    <property type="entry name" value="SBP_bac_1"/>
    <property type="match status" value="1"/>
</dbReference>
<comment type="similarity">
    <text evidence="1">Belongs to the bacterial solute-binding protein 1 family.</text>
</comment>